<comment type="caution">
    <text evidence="4">The sequence shown here is derived from an EMBL/GenBank/DDBJ whole genome shotgun (WGS) entry which is preliminary data.</text>
</comment>
<protein>
    <recommendedName>
        <fullName evidence="6">CobQ/CobB/MinD/ParA nucleotide binding domain-containing protein</fullName>
    </recommendedName>
</protein>
<evidence type="ECO:0000256" key="2">
    <source>
        <dbReference type="ARBA" id="ARBA00022840"/>
    </source>
</evidence>
<evidence type="ECO:0000256" key="3">
    <source>
        <dbReference type="SAM" id="MobiDB-lite"/>
    </source>
</evidence>
<dbReference type="PANTHER" id="PTHR43384">
    <property type="entry name" value="SEPTUM SITE-DETERMINING PROTEIN MIND HOMOLOG, CHLOROPLASTIC-RELATED"/>
    <property type="match status" value="1"/>
</dbReference>
<dbReference type="GO" id="GO:0005829">
    <property type="term" value="C:cytosol"/>
    <property type="evidence" value="ECO:0007669"/>
    <property type="project" value="TreeGrafter"/>
</dbReference>
<keyword evidence="2" id="KW-0067">ATP-binding</keyword>
<evidence type="ECO:0008006" key="6">
    <source>
        <dbReference type="Google" id="ProtNLM"/>
    </source>
</evidence>
<feature type="compositionally biased region" description="Low complexity" evidence="3">
    <location>
        <begin position="157"/>
        <end position="174"/>
    </location>
</feature>
<feature type="region of interest" description="Disordered" evidence="3">
    <location>
        <begin position="116"/>
        <end position="204"/>
    </location>
</feature>
<dbReference type="InterPro" id="IPR027417">
    <property type="entry name" value="P-loop_NTPase"/>
</dbReference>
<gene>
    <name evidence="4" type="ORF">FCK90_00745</name>
</gene>
<dbReference type="InterPro" id="IPR050625">
    <property type="entry name" value="ParA/MinD_ATPase"/>
</dbReference>
<evidence type="ECO:0000256" key="1">
    <source>
        <dbReference type="ARBA" id="ARBA00022741"/>
    </source>
</evidence>
<evidence type="ECO:0000313" key="4">
    <source>
        <dbReference type="EMBL" id="KAA9395589.1"/>
    </source>
</evidence>
<dbReference type="GO" id="GO:0009898">
    <property type="term" value="C:cytoplasmic side of plasma membrane"/>
    <property type="evidence" value="ECO:0007669"/>
    <property type="project" value="TreeGrafter"/>
</dbReference>
<dbReference type="Gene3D" id="3.40.50.300">
    <property type="entry name" value="P-loop containing nucleotide triphosphate hydrolases"/>
    <property type="match status" value="1"/>
</dbReference>
<dbReference type="GO" id="GO:0051782">
    <property type="term" value="P:negative regulation of cell division"/>
    <property type="evidence" value="ECO:0007669"/>
    <property type="project" value="TreeGrafter"/>
</dbReference>
<sequence>MSLPLVTAGPAAALLAHEIDRLHGPVTLVRRASDLVEVLSVVRSGLARAVLVAECAPEFAGEAVDSLLAGGAVVAVVEGHDEDRLVRLGAILVPADLPAQDVAELLLEASRRAEAGLGGSQGRGPDRTEPTAQGAYPSAGHGPSDDPAEEGERYNRPDGPSLPGSPPSTGIPGSADEARSPLAAEDEESPRRPGEPGAGAEAVRESPGVVVVWGPHGSPGRSTVAVNVAAELAVLGHPVTLVDLDTWGPSVASLLGLLDESAGVALACRAADRNRLDLAALDRAAVRVDLGKTHIDVLTGLTRSERWPELRAASVRRLLQACRAAGEPHWAGDGEEGGERPAATPQPIVVVDVGFSLEEEEELSFDTEAPRRNAATITALEEADLVLAVVSADVLGMPRAAKSLPALTEYTAAPVLVVANKVRQAAAGRAPRAAIREAWDAIGAPVPISASVSFESATVDRAALDGSVLAEAAPASTVRTELRSLARQVADGLAGGELPDDDGEEVTGTSFGRRLSGWLRR</sequence>
<dbReference type="SUPFAM" id="SSF52540">
    <property type="entry name" value="P-loop containing nucleoside triphosphate hydrolases"/>
    <property type="match status" value="1"/>
</dbReference>
<dbReference type="Pfam" id="PF10609">
    <property type="entry name" value="ParA"/>
    <property type="match status" value="1"/>
</dbReference>
<organism evidence="4 5">
    <name type="scientific">Kocuria coralli</name>
    <dbReference type="NCBI Taxonomy" id="1461025"/>
    <lineage>
        <taxon>Bacteria</taxon>
        <taxon>Bacillati</taxon>
        <taxon>Actinomycetota</taxon>
        <taxon>Actinomycetes</taxon>
        <taxon>Micrococcales</taxon>
        <taxon>Micrococcaceae</taxon>
        <taxon>Kocuria</taxon>
    </lineage>
</organism>
<keyword evidence="5" id="KW-1185">Reference proteome</keyword>
<keyword evidence="1" id="KW-0547">Nucleotide-binding</keyword>
<proteinExistence type="predicted"/>
<dbReference type="OrthoDB" id="3217709at2"/>
<name>A0A5J5L106_9MICC</name>
<evidence type="ECO:0000313" key="5">
    <source>
        <dbReference type="Proteomes" id="UP000325957"/>
    </source>
</evidence>
<dbReference type="AlphaFoldDB" id="A0A5J5L106"/>
<accession>A0A5J5L106</accession>
<dbReference type="InterPro" id="IPR033756">
    <property type="entry name" value="YlxH/NBP35"/>
</dbReference>
<dbReference type="Proteomes" id="UP000325957">
    <property type="component" value="Unassembled WGS sequence"/>
</dbReference>
<dbReference type="EMBL" id="SZWF01000001">
    <property type="protein sequence ID" value="KAA9395589.1"/>
    <property type="molecule type" value="Genomic_DNA"/>
</dbReference>
<dbReference type="RefSeq" id="WP_158032397.1">
    <property type="nucleotide sequence ID" value="NZ_ML708610.1"/>
</dbReference>
<dbReference type="GO" id="GO:0005524">
    <property type="term" value="F:ATP binding"/>
    <property type="evidence" value="ECO:0007669"/>
    <property type="project" value="UniProtKB-KW"/>
</dbReference>
<reference evidence="4 5" key="1">
    <citation type="submission" date="2019-05" db="EMBL/GenBank/DDBJ databases">
        <title>Kocuria coralli sp. nov., a novel actinobacterium isolated from coral reef seawater.</title>
        <authorList>
            <person name="Li J."/>
        </authorList>
    </citation>
    <scope>NUCLEOTIDE SEQUENCE [LARGE SCALE GENOMIC DNA]</scope>
    <source>
        <strain evidence="4 5">SCSIO 13007</strain>
    </source>
</reference>
<dbReference type="PANTHER" id="PTHR43384:SF6">
    <property type="entry name" value="SEPTUM SITE-DETERMINING PROTEIN MIND HOMOLOG, CHLOROPLASTIC"/>
    <property type="match status" value="1"/>
</dbReference>
<dbReference type="GO" id="GO:0016887">
    <property type="term" value="F:ATP hydrolysis activity"/>
    <property type="evidence" value="ECO:0007669"/>
    <property type="project" value="TreeGrafter"/>
</dbReference>